<comment type="caution">
    <text evidence="1">The sequence shown here is derived from an EMBL/GenBank/DDBJ whole genome shotgun (WGS) entry which is preliminary data.</text>
</comment>
<dbReference type="Proteomes" id="UP000822688">
    <property type="component" value="Chromosome 11"/>
</dbReference>
<protein>
    <submittedName>
        <fullName evidence="1">Uncharacterized protein</fullName>
    </submittedName>
</protein>
<proteinExistence type="predicted"/>
<evidence type="ECO:0000313" key="2">
    <source>
        <dbReference type="Proteomes" id="UP000822688"/>
    </source>
</evidence>
<reference evidence="1 2" key="1">
    <citation type="submission" date="2020-06" db="EMBL/GenBank/DDBJ databases">
        <title>WGS assembly of Ceratodon purpureus strain R40.</title>
        <authorList>
            <person name="Carey S.B."/>
            <person name="Jenkins J."/>
            <person name="Shu S."/>
            <person name="Lovell J.T."/>
            <person name="Sreedasyam A."/>
            <person name="Maumus F."/>
            <person name="Tiley G.P."/>
            <person name="Fernandez-Pozo N."/>
            <person name="Barry K."/>
            <person name="Chen C."/>
            <person name="Wang M."/>
            <person name="Lipzen A."/>
            <person name="Daum C."/>
            <person name="Saski C.A."/>
            <person name="Payton A.C."/>
            <person name="Mcbreen J.C."/>
            <person name="Conrad R.E."/>
            <person name="Kollar L.M."/>
            <person name="Olsson S."/>
            <person name="Huttunen S."/>
            <person name="Landis J.B."/>
            <person name="Wickett N.J."/>
            <person name="Johnson M.G."/>
            <person name="Rensing S.A."/>
            <person name="Grimwood J."/>
            <person name="Schmutz J."/>
            <person name="Mcdaniel S.F."/>
        </authorList>
    </citation>
    <scope>NUCLEOTIDE SEQUENCE [LARGE SCALE GENOMIC DNA]</scope>
    <source>
        <strain evidence="1 2">R40</strain>
    </source>
</reference>
<gene>
    <name evidence="1" type="ORF">KC19_11G173500</name>
</gene>
<dbReference type="EMBL" id="CM026432">
    <property type="protein sequence ID" value="KAG0558023.1"/>
    <property type="molecule type" value="Genomic_DNA"/>
</dbReference>
<sequence length="89" mass="10242">MVRIVCQWCTSWGLQQRPFQLTKHGIPWRGHVHPKASMCASGDWATRLPLSFELLNAKQEHFNTGSCPVLHAQRSVFLFLFCMSVLFKP</sequence>
<name>A0A8T0GG89_CERPU</name>
<dbReference type="AlphaFoldDB" id="A0A8T0GG89"/>
<keyword evidence="2" id="KW-1185">Reference proteome</keyword>
<accession>A0A8T0GG89</accession>
<organism evidence="1 2">
    <name type="scientific">Ceratodon purpureus</name>
    <name type="common">Fire moss</name>
    <name type="synonym">Dicranum purpureum</name>
    <dbReference type="NCBI Taxonomy" id="3225"/>
    <lineage>
        <taxon>Eukaryota</taxon>
        <taxon>Viridiplantae</taxon>
        <taxon>Streptophyta</taxon>
        <taxon>Embryophyta</taxon>
        <taxon>Bryophyta</taxon>
        <taxon>Bryophytina</taxon>
        <taxon>Bryopsida</taxon>
        <taxon>Dicranidae</taxon>
        <taxon>Pseudoditrichales</taxon>
        <taxon>Ditrichaceae</taxon>
        <taxon>Ceratodon</taxon>
    </lineage>
</organism>
<evidence type="ECO:0000313" key="1">
    <source>
        <dbReference type="EMBL" id="KAG0558023.1"/>
    </source>
</evidence>